<evidence type="ECO:0000313" key="2">
    <source>
        <dbReference type="Proteomes" id="UP001177021"/>
    </source>
</evidence>
<proteinExistence type="predicted"/>
<evidence type="ECO:0000313" key="1">
    <source>
        <dbReference type="EMBL" id="CAJ2643226.1"/>
    </source>
</evidence>
<dbReference type="EMBL" id="CASHSV030000034">
    <property type="protein sequence ID" value="CAJ2643226.1"/>
    <property type="molecule type" value="Genomic_DNA"/>
</dbReference>
<organism evidence="1 2">
    <name type="scientific">Trifolium pratense</name>
    <name type="common">Red clover</name>
    <dbReference type="NCBI Taxonomy" id="57577"/>
    <lineage>
        <taxon>Eukaryota</taxon>
        <taxon>Viridiplantae</taxon>
        <taxon>Streptophyta</taxon>
        <taxon>Embryophyta</taxon>
        <taxon>Tracheophyta</taxon>
        <taxon>Spermatophyta</taxon>
        <taxon>Magnoliopsida</taxon>
        <taxon>eudicotyledons</taxon>
        <taxon>Gunneridae</taxon>
        <taxon>Pentapetalae</taxon>
        <taxon>rosids</taxon>
        <taxon>fabids</taxon>
        <taxon>Fabales</taxon>
        <taxon>Fabaceae</taxon>
        <taxon>Papilionoideae</taxon>
        <taxon>50 kb inversion clade</taxon>
        <taxon>NPAAA clade</taxon>
        <taxon>Hologalegina</taxon>
        <taxon>IRL clade</taxon>
        <taxon>Trifolieae</taxon>
        <taxon>Trifolium</taxon>
    </lineage>
</organism>
<keyword evidence="2" id="KW-1185">Reference proteome</keyword>
<dbReference type="Proteomes" id="UP001177021">
    <property type="component" value="Unassembled WGS sequence"/>
</dbReference>
<accession>A0ACB0JG07</accession>
<protein>
    <submittedName>
        <fullName evidence="1">Uncharacterized protein</fullName>
    </submittedName>
</protein>
<reference evidence="1" key="1">
    <citation type="submission" date="2023-10" db="EMBL/GenBank/DDBJ databases">
        <authorList>
            <person name="Rodriguez Cubillos JULIANA M."/>
            <person name="De Vega J."/>
        </authorList>
    </citation>
    <scope>NUCLEOTIDE SEQUENCE</scope>
</reference>
<gene>
    <name evidence="1" type="ORF">MILVUS5_LOCUS12515</name>
</gene>
<name>A0ACB0JG07_TRIPR</name>
<comment type="caution">
    <text evidence="1">The sequence shown here is derived from an EMBL/GenBank/DDBJ whole genome shotgun (WGS) entry which is preliminary data.</text>
</comment>
<sequence length="458" mass="51385">MPQPAPSRPQTMPQPAISKPLKKTTTPAPFSHPPTRHAPILSQPLQNTSISAPSHSNTAPTSSHPQTIPADASSPASSPDSHTGTSMDMPQDPPLNNELQSNPHVEISTVAPENIVWGSKDPSDGRIWIRSAPGNNFEPESTVRGAITKIFKENFQGAWSCWSAVDPTTQYFWFADFKAKYKWLEKDEASIKKSFNSRGTLALKNALFKVRSGKDKGEWIDEDKLKELTDQWKGEKWQNISKINTQNRKSQAGHNVHSGGSISAREHAKKMRMELNREPTCFEVYQRMHKPKEKSNEWFNKEQALIAESYQTKLFERNSQIGEGSNQQSDDSIYMEVVGGINKKGHIFGLGSQAATIKESLKFSPSISTDVVQSDKVAAMEAKIEALTVELEQKNLEQETLKQKMEHWEQILGRFVPSINQNSPGQLGREGDNENYEMDTNENYVMDTNENYVLDDEA</sequence>